<dbReference type="EMBL" id="JANHJP010000004">
    <property type="protein sequence ID" value="MDC9032049.1"/>
    <property type="molecule type" value="Genomic_DNA"/>
</dbReference>
<name>A0ABT5L8V4_9MOLU</name>
<reference evidence="2 3" key="1">
    <citation type="journal article" date="2023" name="Plant">
        <title>Draft Genome Sequence Resource of CBPPT1, a 'Candidatus Phytoplasma trifolii'-Related Strain Associated with Potato Purple Top Disease in the Columbia Basin, U.S.A.</title>
        <authorList>
            <person name="Wei W."/>
            <person name="Shao J."/>
            <person name="Bottner-Parker K.D."/>
            <person name="Zhao Y."/>
        </authorList>
    </citation>
    <scope>NUCLEOTIDE SEQUENCE [LARGE SCALE GENOMIC DNA]</scope>
    <source>
        <strain evidence="2 3">CBPPT1</strain>
    </source>
</reference>
<accession>A0ABT5L8V4</accession>
<proteinExistence type="predicted"/>
<evidence type="ECO:0000313" key="2">
    <source>
        <dbReference type="EMBL" id="MDC9032049.1"/>
    </source>
</evidence>
<comment type="caution">
    <text evidence="2">The sequence shown here is derived from an EMBL/GenBank/DDBJ whole genome shotgun (WGS) entry which is preliminary data.</text>
</comment>
<protein>
    <submittedName>
        <fullName evidence="2">Uncharacterized protein</fullName>
    </submittedName>
</protein>
<organism evidence="2 3">
    <name type="scientific">Columbia Basin potato purple top phytoplasma</name>
    <dbReference type="NCBI Taxonomy" id="307134"/>
    <lineage>
        <taxon>Bacteria</taxon>
        <taxon>Bacillati</taxon>
        <taxon>Mycoplasmatota</taxon>
        <taxon>Mollicutes</taxon>
        <taxon>Acholeplasmatales</taxon>
        <taxon>Acholeplasmataceae</taxon>
        <taxon>Candidatus Phytoplasma</taxon>
        <taxon>16SrVI (Clover proliferation group)</taxon>
    </lineage>
</organism>
<sequence>MLKNVNKFFYFFYFNRFIGFKIYNLFFLRKKLGTFFIKLVIFFIKLGIFFLI</sequence>
<keyword evidence="1" id="KW-1133">Transmembrane helix</keyword>
<feature type="transmembrane region" description="Helical" evidence="1">
    <location>
        <begin position="32"/>
        <end position="51"/>
    </location>
</feature>
<dbReference type="Proteomes" id="UP001221763">
    <property type="component" value="Unassembled WGS sequence"/>
</dbReference>
<evidence type="ECO:0000313" key="3">
    <source>
        <dbReference type="Proteomes" id="UP001221763"/>
    </source>
</evidence>
<evidence type="ECO:0000256" key="1">
    <source>
        <dbReference type="SAM" id="Phobius"/>
    </source>
</evidence>
<keyword evidence="3" id="KW-1185">Reference proteome</keyword>
<keyword evidence="1" id="KW-0812">Transmembrane</keyword>
<feature type="transmembrane region" description="Helical" evidence="1">
    <location>
        <begin position="7"/>
        <end position="26"/>
    </location>
</feature>
<gene>
    <name evidence="2" type="ORF">M8044_000270</name>
</gene>
<keyword evidence="1" id="KW-0472">Membrane</keyword>